<dbReference type="AlphaFoldDB" id="A0A9D2J2Z9"/>
<dbReference type="Proteomes" id="UP000824028">
    <property type="component" value="Unassembled WGS sequence"/>
</dbReference>
<dbReference type="InterPro" id="IPR032286">
    <property type="entry name" value="DUF4837"/>
</dbReference>
<comment type="caution">
    <text evidence="1">The sequence shown here is derived from an EMBL/GenBank/DDBJ whole genome shotgun (WGS) entry which is preliminary data.</text>
</comment>
<accession>A0A9D2J2Z9</accession>
<evidence type="ECO:0000313" key="2">
    <source>
        <dbReference type="Proteomes" id="UP000824028"/>
    </source>
</evidence>
<sequence length="338" mass="38109">MRLFPWRLLLWVVLAGFCASCGGGLKGLLTPASSGRPYELLVVAEPEVWEHPAGRAWLEALDTDVPGLPQPERAFRLMHAAPRDFDATLRLTRNMLVLDVDREKYPQAEFTYAKDAFAAPQLVVTLRVPDEDSLKAAAGRYAASLVRLFTQEERRRRMDWLVDHHNAEVERKVAEQFGCRVWVPTELASCKAGENFFWAGTNRATDDLNFVVYAYPYTGAEALTKAEFIHRRDSVMKENIPGARAGMYMATDSLMTDVRLFSLDGDTVCEARGLWQVKGDFMGGPFVSHARVDKARGLVVVGEVFVYAPGRMKRNLIRSMEASLYTLRLPPRHGDRRN</sequence>
<gene>
    <name evidence="1" type="ORF">H9814_09780</name>
</gene>
<dbReference type="Pfam" id="PF16125">
    <property type="entry name" value="DUF4837"/>
    <property type="match status" value="1"/>
</dbReference>
<organism evidence="1 2">
    <name type="scientific">Candidatus Bacteroides merdigallinarum</name>
    <dbReference type="NCBI Taxonomy" id="2838473"/>
    <lineage>
        <taxon>Bacteria</taxon>
        <taxon>Pseudomonadati</taxon>
        <taxon>Bacteroidota</taxon>
        <taxon>Bacteroidia</taxon>
        <taxon>Bacteroidales</taxon>
        <taxon>Bacteroidaceae</taxon>
        <taxon>Bacteroides</taxon>
    </lineage>
</organism>
<reference evidence="1" key="2">
    <citation type="submission" date="2021-04" db="EMBL/GenBank/DDBJ databases">
        <authorList>
            <person name="Gilroy R."/>
        </authorList>
    </citation>
    <scope>NUCLEOTIDE SEQUENCE</scope>
    <source>
        <strain evidence="1">ChiHjej9B8-1298</strain>
    </source>
</reference>
<name>A0A9D2J2Z9_9BACE</name>
<proteinExistence type="predicted"/>
<protein>
    <submittedName>
        <fullName evidence="1">DUF4837 family protein</fullName>
    </submittedName>
</protein>
<dbReference type="EMBL" id="DXBX01000082">
    <property type="protein sequence ID" value="HIZ33804.1"/>
    <property type="molecule type" value="Genomic_DNA"/>
</dbReference>
<evidence type="ECO:0000313" key="1">
    <source>
        <dbReference type="EMBL" id="HIZ33804.1"/>
    </source>
</evidence>
<reference evidence="1" key="1">
    <citation type="journal article" date="2021" name="PeerJ">
        <title>Extensive microbial diversity within the chicken gut microbiome revealed by metagenomics and culture.</title>
        <authorList>
            <person name="Gilroy R."/>
            <person name="Ravi A."/>
            <person name="Getino M."/>
            <person name="Pursley I."/>
            <person name="Horton D.L."/>
            <person name="Alikhan N.F."/>
            <person name="Baker D."/>
            <person name="Gharbi K."/>
            <person name="Hall N."/>
            <person name="Watson M."/>
            <person name="Adriaenssens E.M."/>
            <person name="Foster-Nyarko E."/>
            <person name="Jarju S."/>
            <person name="Secka A."/>
            <person name="Antonio M."/>
            <person name="Oren A."/>
            <person name="Chaudhuri R.R."/>
            <person name="La Ragione R."/>
            <person name="Hildebrand F."/>
            <person name="Pallen M.J."/>
        </authorList>
    </citation>
    <scope>NUCLEOTIDE SEQUENCE</scope>
    <source>
        <strain evidence="1">ChiHjej9B8-1298</strain>
    </source>
</reference>